<evidence type="ECO:0000256" key="2">
    <source>
        <dbReference type="ARBA" id="ARBA00006446"/>
    </source>
</evidence>
<dbReference type="SUPFAM" id="SSF54631">
    <property type="entry name" value="CBS-domain pair"/>
    <property type="match status" value="1"/>
</dbReference>
<evidence type="ECO:0000256" key="9">
    <source>
        <dbReference type="PROSITE-ProRule" id="PRU00703"/>
    </source>
</evidence>
<dbReference type="PROSITE" id="PS51846">
    <property type="entry name" value="CNNM"/>
    <property type="match status" value="1"/>
</dbReference>
<evidence type="ECO:0000256" key="5">
    <source>
        <dbReference type="ARBA" id="ARBA00022737"/>
    </source>
</evidence>
<reference evidence="14" key="1">
    <citation type="journal article" date="2016" name="Front. Microbiol.">
        <title>Genome Sequence of the Piezophilic, Mesophilic Sulfate-Reducing Bacterium Desulfovibrio indicus J2T.</title>
        <authorList>
            <person name="Cao J."/>
            <person name="Maignien L."/>
            <person name="Shao Z."/>
            <person name="Alain K."/>
            <person name="Jebbar M."/>
        </authorList>
    </citation>
    <scope>NUCLEOTIDE SEQUENCE</scope>
    <source>
        <strain evidence="14">DSM 16372</strain>
    </source>
</reference>
<evidence type="ECO:0000256" key="11">
    <source>
        <dbReference type="SAM" id="Phobius"/>
    </source>
</evidence>
<keyword evidence="6 10" id="KW-1133">Transmembrane helix</keyword>
<dbReference type="InterPro" id="IPR016169">
    <property type="entry name" value="FAD-bd_PCMH_sub2"/>
</dbReference>
<dbReference type="InterPro" id="IPR044751">
    <property type="entry name" value="Ion_transp-like_CBS"/>
</dbReference>
<feature type="transmembrane region" description="Helical" evidence="11">
    <location>
        <begin position="217"/>
        <end position="239"/>
    </location>
</feature>
<evidence type="ECO:0000256" key="7">
    <source>
        <dbReference type="ARBA" id="ARBA00023122"/>
    </source>
</evidence>
<dbReference type="InterPro" id="IPR036318">
    <property type="entry name" value="FAD-bd_PCMH-like_sf"/>
</dbReference>
<sequence>MRPGGVDGGVRGLRRRSRVDPSVLRTDRGGLRIALIPGGGYGRSGWVRPARPAWLAEWLATGLPGQRRETTISDDAWATALGLLSVLALVLANGFFVAAEFALVAVRRSRVTELVNEGRVNAKALLAATDHLDAHLAATQLGITISSLALGWVGEPALAHLVEPALAWLPGVLPSVGAHTVAVVISFVIITALHIVLGELAPKSLALQRSERTALAVIRPLSLFLFVFRPAIVFLNGLGNGVLRLCGLQAGHGEGGHHSTAELNLLVEASREAGLIQEAQQEAVERIFALGDRRIREVMTPRHEIEWVDAEDDRDAVLRALRDCSHAQVVVSRGTVDEVVGVVRKQDLLDRVLDGQPPDIDAVTRQPIVVHEAMSVLAVLETFRAKPVQMAIVVDEYGSLEGIVTATDLLEAIAGDIPEAGEEPDVVERDDGSFLIDGMMPADEAFERLGFAEKPERDDFNTIAGFVIFRLGRIPSTGDSVEAHGWRFEVVDMDGRRVDKLLVQPLG</sequence>
<gene>
    <name evidence="14" type="ORF">BHAOGJBA_4830</name>
</gene>
<dbReference type="InterPro" id="IPR002550">
    <property type="entry name" value="CNNM"/>
</dbReference>
<protein>
    <recommendedName>
        <fullName evidence="16">Hemolysin</fullName>
    </recommendedName>
</protein>
<reference evidence="14" key="2">
    <citation type="submission" date="2021-08" db="EMBL/GenBank/DDBJ databases">
        <authorList>
            <person name="Tani A."/>
            <person name="Ola A."/>
            <person name="Ogura Y."/>
            <person name="Katsura K."/>
            <person name="Hayashi T."/>
        </authorList>
    </citation>
    <scope>NUCLEOTIDE SEQUENCE</scope>
    <source>
        <strain evidence="14">DSM 16372</strain>
    </source>
</reference>
<proteinExistence type="inferred from homology"/>
<evidence type="ECO:0000259" key="13">
    <source>
        <dbReference type="PROSITE" id="PS51846"/>
    </source>
</evidence>
<name>A0AAV4ZS16_9HYPH</name>
<feature type="domain" description="CNNM transmembrane" evidence="13">
    <location>
        <begin position="75"/>
        <end position="280"/>
    </location>
</feature>
<dbReference type="EMBL" id="BPQO01000025">
    <property type="protein sequence ID" value="GJD91282.1"/>
    <property type="molecule type" value="Genomic_DNA"/>
</dbReference>
<keyword evidence="7 9" id="KW-0129">CBS domain</keyword>
<dbReference type="CDD" id="cd04590">
    <property type="entry name" value="CBS_pair_CorC_HlyC_assoc"/>
    <property type="match status" value="1"/>
</dbReference>
<dbReference type="SUPFAM" id="SSF56176">
    <property type="entry name" value="FAD-binding/transporter-associated domain-like"/>
    <property type="match status" value="1"/>
</dbReference>
<comment type="caution">
    <text evidence="14">The sequence shown here is derived from an EMBL/GenBank/DDBJ whole genome shotgun (WGS) entry which is preliminary data.</text>
</comment>
<keyword evidence="4 10" id="KW-0812">Transmembrane</keyword>
<evidence type="ECO:0000256" key="1">
    <source>
        <dbReference type="ARBA" id="ARBA00004651"/>
    </source>
</evidence>
<dbReference type="AlphaFoldDB" id="A0AAV4ZS16"/>
<dbReference type="GO" id="GO:0050660">
    <property type="term" value="F:flavin adenine dinucleotide binding"/>
    <property type="evidence" value="ECO:0007669"/>
    <property type="project" value="InterPro"/>
</dbReference>
<evidence type="ECO:0000256" key="6">
    <source>
        <dbReference type="ARBA" id="ARBA00022989"/>
    </source>
</evidence>
<evidence type="ECO:0000313" key="14">
    <source>
        <dbReference type="EMBL" id="GJD91282.1"/>
    </source>
</evidence>
<keyword evidence="3" id="KW-1003">Cell membrane</keyword>
<evidence type="ECO:0008006" key="16">
    <source>
        <dbReference type="Google" id="ProtNLM"/>
    </source>
</evidence>
<dbReference type="SMART" id="SM00116">
    <property type="entry name" value="CBS"/>
    <property type="match status" value="2"/>
</dbReference>
<dbReference type="Pfam" id="PF01595">
    <property type="entry name" value="CNNM"/>
    <property type="match status" value="1"/>
</dbReference>
<evidence type="ECO:0000259" key="12">
    <source>
        <dbReference type="PROSITE" id="PS51371"/>
    </source>
</evidence>
<dbReference type="PROSITE" id="PS51371">
    <property type="entry name" value="CBS"/>
    <property type="match status" value="2"/>
</dbReference>
<dbReference type="InterPro" id="IPR005170">
    <property type="entry name" value="Transptr-assoc_dom"/>
</dbReference>
<evidence type="ECO:0000256" key="3">
    <source>
        <dbReference type="ARBA" id="ARBA00022475"/>
    </source>
</evidence>
<accession>A0AAV4ZS16</accession>
<keyword evidence="15" id="KW-1185">Reference proteome</keyword>
<keyword evidence="8 10" id="KW-0472">Membrane</keyword>
<dbReference type="PANTHER" id="PTHR43099">
    <property type="entry name" value="UPF0053 PROTEIN YRKA"/>
    <property type="match status" value="1"/>
</dbReference>
<evidence type="ECO:0000256" key="8">
    <source>
        <dbReference type="ARBA" id="ARBA00023136"/>
    </source>
</evidence>
<feature type="domain" description="CBS" evidence="12">
    <location>
        <begin position="363"/>
        <end position="419"/>
    </location>
</feature>
<dbReference type="Pfam" id="PF00571">
    <property type="entry name" value="CBS"/>
    <property type="match status" value="2"/>
</dbReference>
<evidence type="ECO:0000256" key="4">
    <source>
        <dbReference type="ARBA" id="ARBA00022692"/>
    </source>
</evidence>
<dbReference type="GO" id="GO:0005886">
    <property type="term" value="C:plasma membrane"/>
    <property type="evidence" value="ECO:0007669"/>
    <property type="project" value="UniProtKB-SubCell"/>
</dbReference>
<comment type="subcellular location">
    <subcellularLocation>
        <location evidence="1">Cell membrane</location>
        <topology evidence="1">Multi-pass membrane protein</topology>
    </subcellularLocation>
</comment>
<feature type="transmembrane region" description="Helical" evidence="11">
    <location>
        <begin position="176"/>
        <end position="197"/>
    </location>
</feature>
<dbReference type="Proteomes" id="UP001055247">
    <property type="component" value="Unassembled WGS sequence"/>
</dbReference>
<comment type="similarity">
    <text evidence="2">Belongs to the UPF0053 family. Hemolysin C subfamily.</text>
</comment>
<dbReference type="Gene3D" id="3.10.580.10">
    <property type="entry name" value="CBS-domain"/>
    <property type="match status" value="1"/>
</dbReference>
<organism evidence="14 15">
    <name type="scientific">Methylobacterium hispanicum</name>
    <dbReference type="NCBI Taxonomy" id="270350"/>
    <lineage>
        <taxon>Bacteria</taxon>
        <taxon>Pseudomonadati</taxon>
        <taxon>Pseudomonadota</taxon>
        <taxon>Alphaproteobacteria</taxon>
        <taxon>Hyphomicrobiales</taxon>
        <taxon>Methylobacteriaceae</taxon>
        <taxon>Methylobacterium</taxon>
    </lineage>
</organism>
<keyword evidence="5" id="KW-0677">Repeat</keyword>
<dbReference type="InterPro" id="IPR000644">
    <property type="entry name" value="CBS_dom"/>
</dbReference>
<dbReference type="SMART" id="SM01091">
    <property type="entry name" value="CorC_HlyC"/>
    <property type="match status" value="1"/>
</dbReference>
<dbReference type="InterPro" id="IPR051676">
    <property type="entry name" value="UPF0053_domain"/>
</dbReference>
<dbReference type="PANTHER" id="PTHR43099:SF5">
    <property type="entry name" value="HLYC_CORC FAMILY TRANSPORTER"/>
    <property type="match status" value="1"/>
</dbReference>
<dbReference type="InterPro" id="IPR046342">
    <property type="entry name" value="CBS_dom_sf"/>
</dbReference>
<dbReference type="FunFam" id="3.30.465.10:FF:000023">
    <property type="entry name" value="Magnesium and cobalt transporter"/>
    <property type="match status" value="1"/>
</dbReference>
<evidence type="ECO:0000256" key="10">
    <source>
        <dbReference type="PROSITE-ProRule" id="PRU01193"/>
    </source>
</evidence>
<dbReference type="Gene3D" id="3.30.465.10">
    <property type="match status" value="1"/>
</dbReference>
<dbReference type="Pfam" id="PF03471">
    <property type="entry name" value="CorC_HlyC"/>
    <property type="match status" value="1"/>
</dbReference>
<feature type="domain" description="CBS" evidence="12">
    <location>
        <begin position="299"/>
        <end position="360"/>
    </location>
</feature>
<evidence type="ECO:0000313" key="15">
    <source>
        <dbReference type="Proteomes" id="UP001055247"/>
    </source>
</evidence>
<feature type="transmembrane region" description="Helical" evidence="11">
    <location>
        <begin position="76"/>
        <end position="99"/>
    </location>
</feature>